<dbReference type="InterPro" id="IPR001830">
    <property type="entry name" value="Glyco_trans_20"/>
</dbReference>
<sequence>MSQAFLQLEFRVRHSPARRGEEVYAVGEHPSLGCWDPAQAVKLRHSPGEGVWLSAPVSVPAGVSIQYKYLLFCEGRFERWEAFDGNRTIGAATSRAGSRHSLVPPDDELDVLPAPPEPRWSAGASTPPPTPAGLAEADGTTGVSGQLSALDVGEGGSVIVVSYILPLLITRERETASWAIDWNLDSVLARRASAGRAEGKRVLWIGCPGVAVAEADRASLTEALVHYSAVPVFLEPETQKVFYTDFCRAFLWPVFHNVIKAGAYSHSAWRAYCTVNRQFADKVVEVYEPSDLIWAHDYHLLLLPSYTLRHLRTACVGLFLHTPFPSSEIFRTIPVRDELLRGMLNADVLGFHLFEYGRHFLTCCKRQMGLDLTEEQIGGSERHALPADARDKPSGVGGADGDIFLTVRDHERTVVVVISHAGIEPGVLENVEASAFATPSSLLLASPAGGNLSPLTLSPLVPRRGSSADGAPPAGTAGGCWGAQPAKPSAPPAPPTATTATMFAPPPLAGPAAAPPSSGPLVVPRLSSLGQHSLGGAHAAARSPLLSPLPSPIARKESDAALAMLLTRLDDLLASGGRLLVGIDEVERLKGLPLKLIAFEQLLCSASKDGSAASLGATLVQVGVKARNFTPAVQADYETVVSEISEVVLRINNRWPGAVIYMELPTITLAQRLQLWRRAYAAVFTSVREGLNTYPLEAVFARRNVEPGVVVLSEFASCSRVLNGAIRVNPWHTLELAEALGRCLTMSEAERDARRQRDMEFVINNTASAWAERFVLDLQAVAEEKPRDAQWETIGFGLAGFHRAGWRSDFTALDTTEVLTAYRRARRRALFLDWGGTLVPIEDGFTSHLVEYFRERLSPAVHACLHELASDPRNLLMVLSGQESGRMDAAFSSLGHASLAAEHGFCYRLGSLPGVRRPHASEWRQLLPDNDLSWKETVATVMEAYKVRTNGAQTEVKGSSLVWKFDEVDPEFGLMQAKEMCVHLNTVLANCPVAIITGKGYVEVRPKGVNKGAMVDHVVSQLYSQVGGVDFILCIGDDSADEFMFQALHARFADRPAGTVPALFTCVVGRKPSSAQYYVNGADEVLELCQSLRLHSTRANRNLSTSDLKGLGRGRVPIRGEGPLNSSMDGSTMRAVFAATRGTSTPFALPAGHGARLASIAASPPPGQRAELGTVDGAAEPIKFTVGQ</sequence>
<evidence type="ECO:0000259" key="4">
    <source>
        <dbReference type="PROSITE" id="PS51166"/>
    </source>
</evidence>
<evidence type="ECO:0000313" key="5">
    <source>
        <dbReference type="EMBL" id="CAE0587665.1"/>
    </source>
</evidence>
<dbReference type="SUPFAM" id="SSF53756">
    <property type="entry name" value="UDP-Glycosyltransferase/glycogen phosphorylase"/>
    <property type="match status" value="2"/>
</dbReference>
<dbReference type="Pfam" id="PF00686">
    <property type="entry name" value="CBM_20"/>
    <property type="match status" value="1"/>
</dbReference>
<feature type="region of interest" description="Disordered" evidence="3">
    <location>
        <begin position="456"/>
        <end position="525"/>
    </location>
</feature>
<dbReference type="InterPro" id="IPR003337">
    <property type="entry name" value="Trehalose_PPase"/>
</dbReference>
<gene>
    <name evidence="5" type="ORF">EHUX00137_LOCUS40445</name>
</gene>
<dbReference type="Gene3D" id="3.40.50.2000">
    <property type="entry name" value="Glycogen Phosphorylase B"/>
    <property type="match status" value="2"/>
</dbReference>
<dbReference type="SUPFAM" id="SSF49452">
    <property type="entry name" value="Starch-binding domain-like"/>
    <property type="match status" value="1"/>
</dbReference>
<evidence type="ECO:0000256" key="2">
    <source>
        <dbReference type="ARBA" id="ARBA00006330"/>
    </source>
</evidence>
<dbReference type="Gene3D" id="2.60.40.10">
    <property type="entry name" value="Immunoglobulins"/>
    <property type="match status" value="1"/>
</dbReference>
<dbReference type="Pfam" id="PF02358">
    <property type="entry name" value="Trehalose_PPase"/>
    <property type="match status" value="1"/>
</dbReference>
<dbReference type="CDD" id="cd05467">
    <property type="entry name" value="CBM20"/>
    <property type="match status" value="1"/>
</dbReference>
<feature type="compositionally biased region" description="Pro residues" evidence="3">
    <location>
        <begin position="504"/>
        <end position="518"/>
    </location>
</feature>
<evidence type="ECO:0000256" key="1">
    <source>
        <dbReference type="ARBA" id="ARBA00005409"/>
    </source>
</evidence>
<dbReference type="FunFam" id="3.40.50.1000:FF:000052">
    <property type="entry name" value="Alpha,alpha-trehalose-phosphate synthase [UDP-forming] 6"/>
    <property type="match status" value="1"/>
</dbReference>
<feature type="region of interest" description="Disordered" evidence="3">
    <location>
        <begin position="94"/>
        <end position="140"/>
    </location>
</feature>
<feature type="compositionally biased region" description="Low complexity" evidence="3">
    <location>
        <begin position="465"/>
        <end position="475"/>
    </location>
</feature>
<dbReference type="PROSITE" id="PS51166">
    <property type="entry name" value="CBM20"/>
    <property type="match status" value="1"/>
</dbReference>
<dbReference type="PANTHER" id="PTHR10788:SF94">
    <property type="entry name" value="ALPHA,ALPHA-TREHALOSE-PHOSPHATE SYNTHASE [UDP-FORMING] 5"/>
    <property type="match status" value="1"/>
</dbReference>
<dbReference type="InterPro" id="IPR023214">
    <property type="entry name" value="HAD_sf"/>
</dbReference>
<dbReference type="NCBIfam" id="TIGR01484">
    <property type="entry name" value="HAD-SF-IIB"/>
    <property type="match status" value="1"/>
</dbReference>
<dbReference type="CDD" id="cd03788">
    <property type="entry name" value="GT20_TPS"/>
    <property type="match status" value="1"/>
</dbReference>
<dbReference type="Gene3D" id="3.40.50.1000">
    <property type="entry name" value="HAD superfamily/HAD-like"/>
    <property type="match status" value="2"/>
</dbReference>
<protein>
    <recommendedName>
        <fullName evidence="4">CBM20 domain-containing protein</fullName>
    </recommendedName>
</protein>
<name>A0A7S3X0L4_EMIHU</name>
<proteinExistence type="inferred from homology"/>
<dbReference type="InterPro" id="IPR006379">
    <property type="entry name" value="HAD-SF_hydro_IIB"/>
</dbReference>
<dbReference type="NCBIfam" id="TIGR00685">
    <property type="entry name" value="T6PP"/>
    <property type="match status" value="1"/>
</dbReference>
<dbReference type="Pfam" id="PF00982">
    <property type="entry name" value="Glyco_transf_20"/>
    <property type="match status" value="2"/>
</dbReference>
<comment type="similarity">
    <text evidence="1">In the N-terminal section; belongs to the glycosyltransferase 20 family.</text>
</comment>
<dbReference type="GO" id="GO:2001070">
    <property type="term" value="F:starch binding"/>
    <property type="evidence" value="ECO:0007669"/>
    <property type="project" value="InterPro"/>
</dbReference>
<dbReference type="GO" id="GO:0005992">
    <property type="term" value="P:trehalose biosynthetic process"/>
    <property type="evidence" value="ECO:0007669"/>
    <property type="project" value="InterPro"/>
</dbReference>
<dbReference type="SMART" id="SM01065">
    <property type="entry name" value="CBM_2"/>
    <property type="match status" value="1"/>
</dbReference>
<dbReference type="EMBL" id="HBIR01051832">
    <property type="protein sequence ID" value="CAE0587665.1"/>
    <property type="molecule type" value="Transcribed_RNA"/>
</dbReference>
<dbReference type="PANTHER" id="PTHR10788">
    <property type="entry name" value="TREHALOSE-6-PHOSPHATE SYNTHASE"/>
    <property type="match status" value="1"/>
</dbReference>
<accession>A0A7S3X0L4</accession>
<dbReference type="InterPro" id="IPR013783">
    <property type="entry name" value="Ig-like_fold"/>
</dbReference>
<comment type="similarity">
    <text evidence="2">In the C-terminal section; belongs to the trehalose phosphatase family.</text>
</comment>
<dbReference type="InterPro" id="IPR013784">
    <property type="entry name" value="Carb-bd-like_fold"/>
</dbReference>
<dbReference type="AlphaFoldDB" id="A0A7S3X0L4"/>
<dbReference type="InterPro" id="IPR002044">
    <property type="entry name" value="CBM20"/>
</dbReference>
<organism evidence="5">
    <name type="scientific">Emiliania huxleyi</name>
    <name type="common">Coccolithophore</name>
    <name type="synonym">Pontosphaera huxleyi</name>
    <dbReference type="NCBI Taxonomy" id="2903"/>
    <lineage>
        <taxon>Eukaryota</taxon>
        <taxon>Haptista</taxon>
        <taxon>Haptophyta</taxon>
        <taxon>Prymnesiophyceae</taxon>
        <taxon>Isochrysidales</taxon>
        <taxon>Noelaerhabdaceae</taxon>
        <taxon>Emiliania</taxon>
    </lineage>
</organism>
<feature type="domain" description="CBM20" evidence="4">
    <location>
        <begin position="1"/>
        <end position="108"/>
    </location>
</feature>
<dbReference type="GO" id="GO:0005829">
    <property type="term" value="C:cytosol"/>
    <property type="evidence" value="ECO:0007669"/>
    <property type="project" value="TreeGrafter"/>
</dbReference>
<dbReference type="SUPFAM" id="SSF56784">
    <property type="entry name" value="HAD-like"/>
    <property type="match status" value="1"/>
</dbReference>
<dbReference type="GO" id="GO:0004805">
    <property type="term" value="F:trehalose-phosphatase activity"/>
    <property type="evidence" value="ECO:0007669"/>
    <property type="project" value="TreeGrafter"/>
</dbReference>
<evidence type="ECO:0000256" key="3">
    <source>
        <dbReference type="SAM" id="MobiDB-lite"/>
    </source>
</evidence>
<dbReference type="InterPro" id="IPR036412">
    <property type="entry name" value="HAD-like_sf"/>
</dbReference>
<reference evidence="5" key="1">
    <citation type="submission" date="2021-01" db="EMBL/GenBank/DDBJ databases">
        <authorList>
            <person name="Corre E."/>
            <person name="Pelletier E."/>
            <person name="Niang G."/>
            <person name="Scheremetjew M."/>
            <person name="Finn R."/>
            <person name="Kale V."/>
            <person name="Holt S."/>
            <person name="Cochrane G."/>
            <person name="Meng A."/>
            <person name="Brown T."/>
            <person name="Cohen L."/>
        </authorList>
    </citation>
    <scope>NUCLEOTIDE SEQUENCE</scope>
    <source>
        <strain evidence="5">379</strain>
    </source>
</reference>